<gene>
    <name evidence="1" type="ORF">BN2475_580018</name>
</gene>
<dbReference type="EMBL" id="CYGX02000058">
    <property type="protein sequence ID" value="SIT45629.1"/>
    <property type="molecule type" value="Genomic_DNA"/>
</dbReference>
<accession>A0A1N7SF96</accession>
<keyword evidence="2" id="KW-1185">Reference proteome</keyword>
<evidence type="ECO:0000313" key="2">
    <source>
        <dbReference type="Proteomes" id="UP000187012"/>
    </source>
</evidence>
<sequence>MLPRWAWAAPKNMNWTHYATATQTPPHIGLTPSRYLLEGYATNVRERTRGEASKHASRR</sequence>
<reference evidence="1 2" key="1">
    <citation type="submission" date="2016-12" db="EMBL/GenBank/DDBJ databases">
        <authorList>
            <person name="Song W.-J."/>
            <person name="Kurnit D.M."/>
        </authorList>
    </citation>
    <scope>NUCLEOTIDE SEQUENCE [LARGE SCALE GENOMIC DNA]</scope>
    <source>
        <strain evidence="1 2">STM7296</strain>
    </source>
</reference>
<dbReference type="AlphaFoldDB" id="A0A1N7SF96"/>
<name>A0A1N7SF96_9BURK</name>
<dbReference type="STRING" id="1247936.BN2475_580018"/>
<protein>
    <submittedName>
        <fullName evidence="1">Uncharacterized protein</fullName>
    </submittedName>
</protein>
<proteinExistence type="predicted"/>
<organism evidence="1 2">
    <name type="scientific">Paraburkholderia ribeironis</name>
    <dbReference type="NCBI Taxonomy" id="1247936"/>
    <lineage>
        <taxon>Bacteria</taxon>
        <taxon>Pseudomonadati</taxon>
        <taxon>Pseudomonadota</taxon>
        <taxon>Betaproteobacteria</taxon>
        <taxon>Burkholderiales</taxon>
        <taxon>Burkholderiaceae</taxon>
        <taxon>Paraburkholderia</taxon>
    </lineage>
</organism>
<dbReference type="Proteomes" id="UP000187012">
    <property type="component" value="Unassembled WGS sequence"/>
</dbReference>
<evidence type="ECO:0000313" key="1">
    <source>
        <dbReference type="EMBL" id="SIT45629.1"/>
    </source>
</evidence>